<evidence type="ECO:0000313" key="3">
    <source>
        <dbReference type="Proteomes" id="UP001224418"/>
    </source>
</evidence>
<comment type="caution">
    <text evidence="2">The sequence shown here is derived from an EMBL/GenBank/DDBJ whole genome shotgun (WGS) entry which is preliminary data.</text>
</comment>
<keyword evidence="1" id="KW-0472">Membrane</keyword>
<keyword evidence="1" id="KW-0812">Transmembrane</keyword>
<accession>A0ABU0JQG8</accession>
<feature type="transmembrane region" description="Helical" evidence="1">
    <location>
        <begin position="50"/>
        <end position="70"/>
    </location>
</feature>
<proteinExistence type="predicted"/>
<name>A0ABU0JQG8_HATLI</name>
<dbReference type="RefSeq" id="WP_307355398.1">
    <property type="nucleotide sequence ID" value="NZ_BAAACJ010000032.1"/>
</dbReference>
<sequence length="116" mass="12667">MSRCRCKCKRYCCCEPSYMMEPAYVQPNYVMPAYTEPSYMVPSNCGRRDMCKSGCSFSCLIILILILLVFSCQGNNGYGLLGGGDNCGGLCGGNLIDKGIIFIVALYYLSCNSPCA</sequence>
<dbReference type="Proteomes" id="UP001224418">
    <property type="component" value="Unassembled WGS sequence"/>
</dbReference>
<organism evidence="2 3">
    <name type="scientific">Hathewaya limosa</name>
    <name type="common">Clostridium limosum</name>
    <dbReference type="NCBI Taxonomy" id="1536"/>
    <lineage>
        <taxon>Bacteria</taxon>
        <taxon>Bacillati</taxon>
        <taxon>Bacillota</taxon>
        <taxon>Clostridia</taxon>
        <taxon>Eubacteriales</taxon>
        <taxon>Clostridiaceae</taxon>
        <taxon>Hathewaya</taxon>
    </lineage>
</organism>
<dbReference type="EMBL" id="JAUSWN010000007">
    <property type="protein sequence ID" value="MDQ0479309.1"/>
    <property type="molecule type" value="Genomic_DNA"/>
</dbReference>
<evidence type="ECO:0008006" key="4">
    <source>
        <dbReference type="Google" id="ProtNLM"/>
    </source>
</evidence>
<evidence type="ECO:0000313" key="2">
    <source>
        <dbReference type="EMBL" id="MDQ0479309.1"/>
    </source>
</evidence>
<gene>
    <name evidence="2" type="ORF">QOZ93_001050</name>
</gene>
<reference evidence="2 3" key="1">
    <citation type="submission" date="2023-07" db="EMBL/GenBank/DDBJ databases">
        <title>Genomic Encyclopedia of Type Strains, Phase IV (KMG-IV): sequencing the most valuable type-strain genomes for metagenomic binning, comparative biology and taxonomic classification.</title>
        <authorList>
            <person name="Goeker M."/>
        </authorList>
    </citation>
    <scope>NUCLEOTIDE SEQUENCE [LARGE SCALE GENOMIC DNA]</scope>
    <source>
        <strain evidence="2 3">DSM 1400</strain>
    </source>
</reference>
<evidence type="ECO:0000256" key="1">
    <source>
        <dbReference type="SAM" id="Phobius"/>
    </source>
</evidence>
<keyword evidence="1" id="KW-1133">Transmembrane helix</keyword>
<keyword evidence="3" id="KW-1185">Reference proteome</keyword>
<protein>
    <recommendedName>
        <fullName evidence="4">Chorion class high-cysteine HCB protein 13</fullName>
    </recommendedName>
</protein>